<sequence length="437" mass="49458">MLKQLQSPIIIVQDSNYGNISTTTNDVLNQVELLRYSTNLKGVDLDQFMQMTDERDFKLYGIRKQRDCQKLSKIAQSIRRSSMTSSLSSFSQSDDDDNIVDEESTFLTPNFAQQQGTHDNDIPYLALNDNEDKVDDLKIVEGVLQKIQSIAAAAAAAAAEETATASDNDENEKIWPNSINDSKQKTVRTVADPPKYDSSRHSSLPSLMPPEYCEFNLDKRRRNSYAMGDTTSNKRSNSQNITMEEKETLPIYSCTVHKMGKASVKIEFDSPGVRPKRRPWRDVYMELQGTVLKIYEAKSISPPLGGYRYLPTMAPFYQESNRYVPLVNISLSNAKLELANDYIKKSNVFRIKTESGPQILFHVQTSAAVLLWTEKISAGINIAVDLECQRMPKFTTTVAFEDHPNETTSNSATHQSYRALVMEERQRKELESEDALI</sequence>
<gene>
    <name evidence="3" type="ORF">INT46_010402</name>
</gene>
<dbReference type="Proteomes" id="UP000650833">
    <property type="component" value="Unassembled WGS sequence"/>
</dbReference>
<keyword evidence="4" id="KW-1185">Reference proteome</keyword>
<dbReference type="Gene3D" id="2.30.29.30">
    <property type="entry name" value="Pleckstrin-homology domain (PH domain)/Phosphotyrosine-binding domain (PTB)"/>
    <property type="match status" value="1"/>
</dbReference>
<evidence type="ECO:0000313" key="4">
    <source>
        <dbReference type="Proteomes" id="UP000650833"/>
    </source>
</evidence>
<evidence type="ECO:0000313" key="3">
    <source>
        <dbReference type="EMBL" id="KAG2194148.1"/>
    </source>
</evidence>
<dbReference type="InterPro" id="IPR001849">
    <property type="entry name" value="PH_domain"/>
</dbReference>
<dbReference type="SUPFAM" id="SSF50729">
    <property type="entry name" value="PH domain-like"/>
    <property type="match status" value="1"/>
</dbReference>
<accession>A0A8H7QK94</accession>
<feature type="domain" description="PH" evidence="2">
    <location>
        <begin position="255"/>
        <end position="381"/>
    </location>
</feature>
<evidence type="ECO:0000259" key="2">
    <source>
        <dbReference type="PROSITE" id="PS50003"/>
    </source>
</evidence>
<reference evidence="3" key="1">
    <citation type="submission" date="2020-12" db="EMBL/GenBank/DDBJ databases">
        <title>Metabolic potential, ecology and presence of endohyphal bacteria is reflected in genomic diversity of Mucoromycotina.</title>
        <authorList>
            <person name="Muszewska A."/>
            <person name="Okrasinska A."/>
            <person name="Steczkiewicz K."/>
            <person name="Drgas O."/>
            <person name="Orlowska M."/>
            <person name="Perlinska-Lenart U."/>
            <person name="Aleksandrzak-Piekarczyk T."/>
            <person name="Szatraj K."/>
            <person name="Zielenkiewicz U."/>
            <person name="Pilsyk S."/>
            <person name="Malc E."/>
            <person name="Mieczkowski P."/>
            <person name="Kruszewska J.S."/>
            <person name="Biernat P."/>
            <person name="Pawlowska J."/>
        </authorList>
    </citation>
    <scope>NUCLEOTIDE SEQUENCE</scope>
    <source>
        <strain evidence="3">CBS 226.32</strain>
    </source>
</reference>
<protein>
    <recommendedName>
        <fullName evidence="2">PH domain-containing protein</fullName>
    </recommendedName>
</protein>
<dbReference type="AlphaFoldDB" id="A0A8H7QK94"/>
<dbReference type="Pfam" id="PF15410">
    <property type="entry name" value="PH_9"/>
    <property type="match status" value="1"/>
</dbReference>
<dbReference type="PANTHER" id="PTHR37283">
    <property type="entry name" value="PH DOMAIN-CONTAINING PROTEIN YHR131C"/>
    <property type="match status" value="1"/>
</dbReference>
<dbReference type="EMBL" id="JAEPRC010000607">
    <property type="protein sequence ID" value="KAG2194148.1"/>
    <property type="molecule type" value="Genomic_DNA"/>
</dbReference>
<name>A0A8H7QK94_9FUNG</name>
<dbReference type="SMART" id="SM00233">
    <property type="entry name" value="PH"/>
    <property type="match status" value="1"/>
</dbReference>
<feature type="region of interest" description="Disordered" evidence="1">
    <location>
        <begin position="184"/>
        <end position="207"/>
    </location>
</feature>
<dbReference type="InterPro" id="IPR011993">
    <property type="entry name" value="PH-like_dom_sf"/>
</dbReference>
<dbReference type="PANTHER" id="PTHR37283:SF1">
    <property type="entry name" value="PH DOMAIN-CONTAINING PROTEIN YHR131C"/>
    <property type="match status" value="1"/>
</dbReference>
<dbReference type="InterPro" id="IPR041681">
    <property type="entry name" value="PH_9"/>
</dbReference>
<comment type="caution">
    <text evidence="3">The sequence shown here is derived from an EMBL/GenBank/DDBJ whole genome shotgun (WGS) entry which is preliminary data.</text>
</comment>
<organism evidence="3 4">
    <name type="scientific">Mucor plumbeus</name>
    <dbReference type="NCBI Taxonomy" id="97098"/>
    <lineage>
        <taxon>Eukaryota</taxon>
        <taxon>Fungi</taxon>
        <taxon>Fungi incertae sedis</taxon>
        <taxon>Mucoromycota</taxon>
        <taxon>Mucoromycotina</taxon>
        <taxon>Mucoromycetes</taxon>
        <taxon>Mucorales</taxon>
        <taxon>Mucorineae</taxon>
        <taxon>Mucoraceae</taxon>
        <taxon>Mucor</taxon>
    </lineage>
</organism>
<dbReference type="PROSITE" id="PS50003">
    <property type="entry name" value="PH_DOMAIN"/>
    <property type="match status" value="1"/>
</dbReference>
<evidence type="ECO:0000256" key="1">
    <source>
        <dbReference type="SAM" id="MobiDB-lite"/>
    </source>
</evidence>
<proteinExistence type="predicted"/>
<dbReference type="OrthoDB" id="5865767at2759"/>